<keyword evidence="2" id="KW-1185">Reference proteome</keyword>
<organism evidence="1 2">
    <name type="scientific">Anopheles stephensi</name>
    <name type="common">Indo-Pakistan malaria mosquito</name>
    <dbReference type="NCBI Taxonomy" id="30069"/>
    <lineage>
        <taxon>Eukaryota</taxon>
        <taxon>Metazoa</taxon>
        <taxon>Ecdysozoa</taxon>
        <taxon>Arthropoda</taxon>
        <taxon>Hexapoda</taxon>
        <taxon>Insecta</taxon>
        <taxon>Pterygota</taxon>
        <taxon>Neoptera</taxon>
        <taxon>Endopterygota</taxon>
        <taxon>Diptera</taxon>
        <taxon>Nematocera</taxon>
        <taxon>Culicoidea</taxon>
        <taxon>Culicidae</taxon>
        <taxon>Anophelinae</taxon>
        <taxon>Anopheles</taxon>
    </lineage>
</organism>
<dbReference type="AlphaFoldDB" id="A0A182YT99"/>
<reference evidence="2" key="1">
    <citation type="journal article" date="2014" name="Genome Biol.">
        <title>Genome analysis of a major urban malaria vector mosquito, Anopheles stephensi.</title>
        <authorList>
            <person name="Jiang X."/>
            <person name="Peery A."/>
            <person name="Hall A.B."/>
            <person name="Sharma A."/>
            <person name="Chen X.G."/>
            <person name="Waterhouse R.M."/>
            <person name="Komissarov A."/>
            <person name="Riehle M.M."/>
            <person name="Shouche Y."/>
            <person name="Sharakhova M.V."/>
            <person name="Lawson D."/>
            <person name="Pakpour N."/>
            <person name="Arensburger P."/>
            <person name="Davidson V.L."/>
            <person name="Eiglmeier K."/>
            <person name="Emrich S."/>
            <person name="George P."/>
            <person name="Kennedy R.C."/>
            <person name="Mane S.P."/>
            <person name="Maslen G."/>
            <person name="Oringanje C."/>
            <person name="Qi Y."/>
            <person name="Settlage R."/>
            <person name="Tojo M."/>
            <person name="Tubio J.M."/>
            <person name="Unger M.F."/>
            <person name="Wang B."/>
            <person name="Vernick K.D."/>
            <person name="Ribeiro J.M."/>
            <person name="James A.A."/>
            <person name="Michel K."/>
            <person name="Riehle M.A."/>
            <person name="Luckhart S."/>
            <person name="Sharakhov I.V."/>
            <person name="Tu Z."/>
        </authorList>
    </citation>
    <scope>NUCLEOTIDE SEQUENCE [LARGE SCALE GENOMIC DNA]</scope>
    <source>
        <strain evidence="2">Indian</strain>
    </source>
</reference>
<protein>
    <submittedName>
        <fullName evidence="1">Uncharacterized protein</fullName>
    </submittedName>
</protein>
<evidence type="ECO:0000313" key="1">
    <source>
        <dbReference type="EnsemblMetazoa" id="ASTEI11685-PA"/>
    </source>
</evidence>
<proteinExistence type="predicted"/>
<evidence type="ECO:0000313" key="2">
    <source>
        <dbReference type="Proteomes" id="UP000076408"/>
    </source>
</evidence>
<name>A0A182YT99_ANOST</name>
<accession>A0A182YT99</accession>
<sequence>MKLNVRQQRVTRTRWCLQQVKGIDPASLLSTDDTHLKRGVQKAERNGDCLEKGKLMEESHWCKCLKGECKENGAGLFLVVPSARIGGNSYELKSRRFPLTMRKHLFSLRVFRSQLDVVLGNWL</sequence>
<dbReference type="Proteomes" id="UP000076408">
    <property type="component" value="Unassembled WGS sequence"/>
</dbReference>
<dbReference type="EnsemblMetazoa" id="ASTEI11685-RA">
    <property type="protein sequence ID" value="ASTEI11685-PA"/>
    <property type="gene ID" value="ASTEI11685"/>
</dbReference>
<reference evidence="1" key="2">
    <citation type="submission" date="2020-05" db="UniProtKB">
        <authorList>
            <consortium name="EnsemblMetazoa"/>
        </authorList>
    </citation>
    <scope>IDENTIFICATION</scope>
    <source>
        <strain evidence="1">Indian</strain>
    </source>
</reference>
<dbReference type="VEuPathDB" id="VectorBase:ASTEI11685"/>